<dbReference type="InterPro" id="IPR038653">
    <property type="entry name" value="Put_CMD_sf"/>
</dbReference>
<accession>A0A9D9J2K9</accession>
<organism evidence="3 4">
    <name type="scientific">Candidatus Merdivivens faecigallinarum</name>
    <dbReference type="NCBI Taxonomy" id="2840871"/>
    <lineage>
        <taxon>Bacteria</taxon>
        <taxon>Pseudomonadati</taxon>
        <taxon>Bacteroidota</taxon>
        <taxon>Bacteroidia</taxon>
        <taxon>Bacteroidales</taxon>
        <taxon>Muribaculaceae</taxon>
        <taxon>Muribaculaceae incertae sedis</taxon>
        <taxon>Candidatus Merdivivens</taxon>
    </lineage>
</organism>
<evidence type="ECO:0000256" key="1">
    <source>
        <dbReference type="SAM" id="MobiDB-lite"/>
    </source>
</evidence>
<feature type="compositionally biased region" description="Polar residues" evidence="1">
    <location>
        <begin position="34"/>
        <end position="49"/>
    </location>
</feature>
<dbReference type="Proteomes" id="UP000823772">
    <property type="component" value="Unassembled WGS sequence"/>
</dbReference>
<gene>
    <name evidence="3" type="ORF">IAC87_08090</name>
</gene>
<protein>
    <submittedName>
        <fullName evidence="3">PCMD domain-containing protein</fullName>
    </submittedName>
</protein>
<name>A0A9D9J2K9_9BACT</name>
<feature type="domain" description="Putative carbohydrate metabolism" evidence="2">
    <location>
        <begin position="155"/>
        <end position="306"/>
    </location>
</feature>
<dbReference type="Gene3D" id="2.60.120.890">
    <property type="entry name" value="BT2081, beta-jelly-roll domain"/>
    <property type="match status" value="1"/>
</dbReference>
<dbReference type="EMBL" id="JADILY010000171">
    <property type="protein sequence ID" value="MBO8482485.1"/>
    <property type="molecule type" value="Genomic_DNA"/>
</dbReference>
<evidence type="ECO:0000259" key="2">
    <source>
        <dbReference type="Pfam" id="PF13201"/>
    </source>
</evidence>
<evidence type="ECO:0000313" key="4">
    <source>
        <dbReference type="Proteomes" id="UP000823772"/>
    </source>
</evidence>
<dbReference type="Pfam" id="PF13201">
    <property type="entry name" value="PCMD"/>
    <property type="match status" value="1"/>
</dbReference>
<dbReference type="AlphaFoldDB" id="A0A9D9J2K9"/>
<dbReference type="InterPro" id="IPR025112">
    <property type="entry name" value="PCMD"/>
</dbReference>
<evidence type="ECO:0000313" key="3">
    <source>
        <dbReference type="EMBL" id="MBO8482485.1"/>
    </source>
</evidence>
<reference evidence="3" key="1">
    <citation type="submission" date="2020-10" db="EMBL/GenBank/DDBJ databases">
        <authorList>
            <person name="Gilroy R."/>
        </authorList>
    </citation>
    <scope>NUCLEOTIDE SEQUENCE</scope>
    <source>
        <strain evidence="3">B3-2255</strain>
    </source>
</reference>
<feature type="compositionally biased region" description="Low complexity" evidence="1">
    <location>
        <begin position="50"/>
        <end position="66"/>
    </location>
</feature>
<feature type="region of interest" description="Disordered" evidence="1">
    <location>
        <begin position="34"/>
        <end position="89"/>
    </location>
</feature>
<comment type="caution">
    <text evidence="3">The sequence shown here is derived from an EMBL/GenBank/DDBJ whole genome shotgun (WGS) entry which is preliminary data.</text>
</comment>
<reference evidence="3" key="2">
    <citation type="journal article" date="2021" name="PeerJ">
        <title>Extensive microbial diversity within the chicken gut microbiome revealed by metagenomics and culture.</title>
        <authorList>
            <person name="Gilroy R."/>
            <person name="Ravi A."/>
            <person name="Getino M."/>
            <person name="Pursley I."/>
            <person name="Horton D.L."/>
            <person name="Alikhan N.F."/>
            <person name="Baker D."/>
            <person name="Gharbi K."/>
            <person name="Hall N."/>
            <person name="Watson M."/>
            <person name="Adriaenssens E.M."/>
            <person name="Foster-Nyarko E."/>
            <person name="Jarju S."/>
            <person name="Secka A."/>
            <person name="Antonio M."/>
            <person name="Oren A."/>
            <person name="Chaudhuri R.R."/>
            <person name="La Ragione R."/>
            <person name="Hildebrand F."/>
            <person name="Pallen M.J."/>
        </authorList>
    </citation>
    <scope>NUCLEOTIDE SEQUENCE</scope>
    <source>
        <strain evidence="3">B3-2255</strain>
    </source>
</reference>
<sequence length="416" mass="45155">MKNAEHIFFITLAVISGIFIDRCPIAAKTPPLYSTTATSHSDVSANHGKTTASPSTTAASHCTTTTDRNNAETRHSDVPANHGKTTASHSTAAAGYSKTAIIPSNNTTGCLSAPGIREALPFGDFEQWTIRRIKESAIVGKDSVTVYEIDRNQTIYGNIPYSNTDSPWATSNAFAKVMGVVKTNVNVRPAPHITRAENSSNGNSGERCAEMRTEIMSFKVLGMAKVEVLTAGAIYLGKLKEPINSMDNAIKSVNIGIPFTKRPKYLVFDYKATIRNSGTVSRSTMTKRTDMPGRDKAIATVQLQKRTEKDGKIYAERVATGELLIGGSCDWRHGAKLKLTYGKPENEEALSQFSRLNSFFYAENSSGESVPIQETGWADPDTAPTHLIIYFASGYLGPFTGEIGNSLSIDNVMLEY</sequence>
<proteinExistence type="predicted"/>